<comment type="caution">
    <text evidence="2">The sequence shown here is derived from an EMBL/GenBank/DDBJ whole genome shotgun (WGS) entry which is preliminary data.</text>
</comment>
<keyword evidence="3" id="KW-1185">Reference proteome</keyword>
<proteinExistence type="predicted"/>
<dbReference type="InterPro" id="IPR027843">
    <property type="entry name" value="DUF4440"/>
</dbReference>
<name>A0ABQ3JW49_9PSEU</name>
<evidence type="ECO:0000313" key="2">
    <source>
        <dbReference type="EMBL" id="GHF91441.1"/>
    </source>
</evidence>
<protein>
    <recommendedName>
        <fullName evidence="1">DUF4440 domain-containing protein</fullName>
    </recommendedName>
</protein>
<accession>A0ABQ3JW49</accession>
<evidence type="ECO:0000313" key="3">
    <source>
        <dbReference type="Proteomes" id="UP000649955"/>
    </source>
</evidence>
<dbReference type="EMBL" id="BNAW01000001">
    <property type="protein sequence ID" value="GHF91441.1"/>
    <property type="molecule type" value="Genomic_DNA"/>
</dbReference>
<gene>
    <name evidence="2" type="ORF">GCM10017567_01970</name>
</gene>
<dbReference type="InterPro" id="IPR032710">
    <property type="entry name" value="NTF2-like_dom_sf"/>
</dbReference>
<reference evidence="3" key="1">
    <citation type="journal article" date="2019" name="Int. J. Syst. Evol. Microbiol.">
        <title>The Global Catalogue of Microorganisms (GCM) 10K type strain sequencing project: providing services to taxonomists for standard genome sequencing and annotation.</title>
        <authorList>
            <consortium name="The Broad Institute Genomics Platform"/>
            <consortium name="The Broad Institute Genome Sequencing Center for Infectious Disease"/>
            <person name="Wu L."/>
            <person name="Ma J."/>
        </authorList>
    </citation>
    <scope>NUCLEOTIDE SEQUENCE [LARGE SCALE GENOMIC DNA]</scope>
    <source>
        <strain evidence="3">CGMCC 4.7680</strain>
    </source>
</reference>
<dbReference type="SUPFAM" id="SSF54427">
    <property type="entry name" value="NTF2-like"/>
    <property type="match status" value="1"/>
</dbReference>
<evidence type="ECO:0000259" key="1">
    <source>
        <dbReference type="Pfam" id="PF14534"/>
    </source>
</evidence>
<organism evidence="2 3">
    <name type="scientific">Amycolatopsis bullii</name>
    <dbReference type="NCBI Taxonomy" id="941987"/>
    <lineage>
        <taxon>Bacteria</taxon>
        <taxon>Bacillati</taxon>
        <taxon>Actinomycetota</taxon>
        <taxon>Actinomycetes</taxon>
        <taxon>Pseudonocardiales</taxon>
        <taxon>Pseudonocardiaceae</taxon>
        <taxon>Amycolatopsis</taxon>
    </lineage>
</organism>
<dbReference type="RefSeq" id="WP_191306098.1">
    <property type="nucleotide sequence ID" value="NZ_BNAW01000001.1"/>
</dbReference>
<sequence length="123" mass="14129">MPATEERQIATRVLDGWKAAIDEHRPADVAAYFTENALFQGAHPAYSLGRNGVEEYYAQQPIGLTVRYQIRELRPLADGVLSAYVDPDFTRPDGTVWRFHLTVIFERQDDGRWLIGHYHVSRI</sequence>
<dbReference type="Pfam" id="PF14534">
    <property type="entry name" value="DUF4440"/>
    <property type="match status" value="1"/>
</dbReference>
<dbReference type="Proteomes" id="UP000649955">
    <property type="component" value="Unassembled WGS sequence"/>
</dbReference>
<dbReference type="Gene3D" id="3.10.450.50">
    <property type="match status" value="1"/>
</dbReference>
<feature type="domain" description="DUF4440" evidence="1">
    <location>
        <begin position="15"/>
        <end position="115"/>
    </location>
</feature>